<reference evidence="1 2" key="1">
    <citation type="journal article" date="2009" name="Genome Res.">
        <title>Whole genome sequence of Desulfovibrio magneticus strain RS-1 revealed common gene clusters in magnetotactic bacteria.</title>
        <authorList>
            <person name="Nakazawa H."/>
            <person name="Arakaki A."/>
            <person name="Narita-Yamada S."/>
            <person name="Yashiro I."/>
            <person name="Jinno K."/>
            <person name="Aoki N."/>
            <person name="Tsuruyama A."/>
            <person name="Okamura Y."/>
            <person name="Tanikawa S."/>
            <person name="Fujita N."/>
            <person name="Takeyama H."/>
            <person name="Matsunaga T."/>
        </authorList>
    </citation>
    <scope>NUCLEOTIDE SEQUENCE [LARGE SCALE GENOMIC DNA]</scope>
    <source>
        <strain evidence="2">ATCC 700980 / DSM 13731 / RS-1</strain>
    </source>
</reference>
<accession>C4XTJ9</accession>
<dbReference type="AlphaFoldDB" id="C4XTJ9"/>
<evidence type="ECO:0000313" key="2">
    <source>
        <dbReference type="Proteomes" id="UP000009071"/>
    </source>
</evidence>
<evidence type="ECO:0000313" key="1">
    <source>
        <dbReference type="EMBL" id="BAH75996.1"/>
    </source>
</evidence>
<dbReference type="RefSeq" id="WP_015861175.1">
    <property type="nucleotide sequence ID" value="NC_012796.1"/>
</dbReference>
<dbReference type="NCBIfam" id="TIGR04387">
    <property type="entry name" value="capsid_maj_N4"/>
    <property type="match status" value="1"/>
</dbReference>
<dbReference type="STRING" id="573370.DMR_25050"/>
<dbReference type="Proteomes" id="UP000009071">
    <property type="component" value="Chromosome"/>
</dbReference>
<dbReference type="EMBL" id="AP010904">
    <property type="protein sequence ID" value="BAH75996.1"/>
    <property type="molecule type" value="Genomic_DNA"/>
</dbReference>
<organism evidence="1 2">
    <name type="scientific">Solidesulfovibrio magneticus (strain ATCC 700980 / DSM 13731 / RS-1)</name>
    <name type="common">Desulfovibrio magneticus</name>
    <dbReference type="NCBI Taxonomy" id="573370"/>
    <lineage>
        <taxon>Bacteria</taxon>
        <taxon>Pseudomonadati</taxon>
        <taxon>Thermodesulfobacteriota</taxon>
        <taxon>Desulfovibrionia</taxon>
        <taxon>Desulfovibrionales</taxon>
        <taxon>Desulfovibrionaceae</taxon>
        <taxon>Solidesulfovibrio</taxon>
    </lineage>
</organism>
<dbReference type="KEGG" id="dma:DMR_25050"/>
<dbReference type="HOGENOM" id="CLU_069778_0_0_7"/>
<gene>
    <name evidence="1" type="ordered locus">DMR_25050</name>
</gene>
<dbReference type="eggNOG" id="ENOG502ZI7D">
    <property type="taxonomic scope" value="Bacteria"/>
</dbReference>
<name>C4XTJ9_SOLM1</name>
<evidence type="ECO:0008006" key="3">
    <source>
        <dbReference type="Google" id="ProtNLM"/>
    </source>
</evidence>
<protein>
    <recommendedName>
        <fullName evidence="3">N4-gp56 family major capsid protein</fullName>
    </recommendedName>
</protein>
<proteinExistence type="predicted"/>
<sequence>MSNLMTKSELPDSEEVHLHKPFLERAKFKMILGNFAYVIEIPQNSSMTVKARRYLSIPVVRKPLSEGVTPEGLNVTLEDIYFTLEQYGNWLGFSDMVELTHKDPVLQEFAGLLGEHAAELIERVRISRLMAGTNVFYANGASRSAVNTVVTKDLLRRVETALVVNRAQRHTRMVRSTTAYGTEAIPPCFVGFCHPYMANDIRDIDGFIPVHKYGNISPWDNEIGMVSGIRFLLEDLFEPFADAGGAVSAGLLSTSGTNCDVYPMLICGKDAFADVPLKGFPMKNADASGDMILPVKLLVLKSGVARDGDPIGQRGTMGYKLVNAGGILNDPFMIRVEAAASF</sequence>
<keyword evidence="2" id="KW-1185">Reference proteome</keyword>
<dbReference type="OrthoDB" id="1936242at2"/>